<organism evidence="2 3">
    <name type="scientific">Nocardioides gansuensis</name>
    <dbReference type="NCBI Taxonomy" id="2138300"/>
    <lineage>
        <taxon>Bacteria</taxon>
        <taxon>Bacillati</taxon>
        <taxon>Actinomycetota</taxon>
        <taxon>Actinomycetes</taxon>
        <taxon>Propionibacteriales</taxon>
        <taxon>Nocardioidaceae</taxon>
        <taxon>Nocardioides</taxon>
    </lineage>
</organism>
<comment type="caution">
    <text evidence="2">The sequence shown here is derived from an EMBL/GenBank/DDBJ whole genome shotgun (WGS) entry which is preliminary data.</text>
</comment>
<name>A0A2T8F785_9ACTN</name>
<evidence type="ECO:0000256" key="1">
    <source>
        <dbReference type="SAM" id="MobiDB-lite"/>
    </source>
</evidence>
<accession>A0A2T8F785</accession>
<dbReference type="EMBL" id="QDGZ01000007">
    <property type="protein sequence ID" value="PVG81527.1"/>
    <property type="molecule type" value="Genomic_DNA"/>
</dbReference>
<gene>
    <name evidence="2" type="ORF">DDE18_16055</name>
</gene>
<keyword evidence="3" id="KW-1185">Reference proteome</keyword>
<dbReference type="Proteomes" id="UP000246018">
    <property type="component" value="Unassembled WGS sequence"/>
</dbReference>
<sequence length="261" mass="27056">MTATTPETPPAAAAPTPAGPASAKRAADVWQARSRALAAEGDVRLAVQTQWAADLATLHCLLWESGLASVPDPGAQLDTVAHVVRDAFLRVDQPVADGRSLIARSRAALGDAFGPSVAALLAERFSALDHLVSVGGPGAEVSARAARAARGAEALLRELRDVAADCAAVAQAMAAADLAHDAADQLRRAQLATFEAFLVSQAVSAGDTGLTAADLRWELARGQLSRRAWTELAPDALADELVASVEPAQRAALRTRLEALR</sequence>
<dbReference type="AlphaFoldDB" id="A0A2T8F785"/>
<evidence type="ECO:0000313" key="3">
    <source>
        <dbReference type="Proteomes" id="UP000246018"/>
    </source>
</evidence>
<protein>
    <submittedName>
        <fullName evidence="2">Uncharacterized protein</fullName>
    </submittedName>
</protein>
<evidence type="ECO:0000313" key="2">
    <source>
        <dbReference type="EMBL" id="PVG81527.1"/>
    </source>
</evidence>
<feature type="region of interest" description="Disordered" evidence="1">
    <location>
        <begin position="1"/>
        <end position="23"/>
    </location>
</feature>
<reference evidence="2 3" key="1">
    <citation type="submission" date="2018-04" db="EMBL/GenBank/DDBJ databases">
        <title>Genome of Nocardioides gansuensis WSJ-1.</title>
        <authorList>
            <person name="Wu S."/>
            <person name="Wang G."/>
        </authorList>
    </citation>
    <scope>NUCLEOTIDE SEQUENCE [LARGE SCALE GENOMIC DNA]</scope>
    <source>
        <strain evidence="2 3">WSJ-1</strain>
    </source>
</reference>
<dbReference type="RefSeq" id="WP_116573294.1">
    <property type="nucleotide sequence ID" value="NZ_QDGZ01000007.1"/>
</dbReference>
<proteinExistence type="predicted"/>